<comment type="caution">
    <text evidence="1">The sequence shown here is derived from an EMBL/GenBank/DDBJ whole genome shotgun (WGS) entry which is preliminary data.</text>
</comment>
<sequence length="53" mass="5846">QVLGITCDNASTNDKMVDTLANMLLHFPGPANHAQCLAHIVNLVVEIILWQFD</sequence>
<dbReference type="Proteomes" id="UP000807342">
    <property type="component" value="Unassembled WGS sequence"/>
</dbReference>
<name>A0A9P5X2I1_9AGAR</name>
<organism evidence="1 2">
    <name type="scientific">Macrolepiota fuliginosa MF-IS2</name>
    <dbReference type="NCBI Taxonomy" id="1400762"/>
    <lineage>
        <taxon>Eukaryota</taxon>
        <taxon>Fungi</taxon>
        <taxon>Dikarya</taxon>
        <taxon>Basidiomycota</taxon>
        <taxon>Agaricomycotina</taxon>
        <taxon>Agaricomycetes</taxon>
        <taxon>Agaricomycetidae</taxon>
        <taxon>Agaricales</taxon>
        <taxon>Agaricineae</taxon>
        <taxon>Agaricaceae</taxon>
        <taxon>Macrolepiota</taxon>
    </lineage>
</organism>
<keyword evidence="2" id="KW-1185">Reference proteome</keyword>
<dbReference type="EMBL" id="MU151634">
    <property type="protein sequence ID" value="KAF9442424.1"/>
    <property type="molecule type" value="Genomic_DNA"/>
</dbReference>
<accession>A0A9P5X2I1</accession>
<evidence type="ECO:0000313" key="1">
    <source>
        <dbReference type="EMBL" id="KAF9442424.1"/>
    </source>
</evidence>
<dbReference type="OrthoDB" id="2748837at2759"/>
<gene>
    <name evidence="1" type="ORF">P691DRAFT_631095</name>
</gene>
<feature type="non-terminal residue" evidence="1">
    <location>
        <position position="53"/>
    </location>
</feature>
<dbReference type="AlphaFoldDB" id="A0A9P5X2I1"/>
<feature type="non-terminal residue" evidence="1">
    <location>
        <position position="1"/>
    </location>
</feature>
<evidence type="ECO:0000313" key="2">
    <source>
        <dbReference type="Proteomes" id="UP000807342"/>
    </source>
</evidence>
<reference evidence="1" key="1">
    <citation type="submission" date="2020-11" db="EMBL/GenBank/DDBJ databases">
        <authorList>
            <consortium name="DOE Joint Genome Institute"/>
            <person name="Ahrendt S."/>
            <person name="Riley R."/>
            <person name="Andreopoulos W."/>
            <person name="Labutti K."/>
            <person name="Pangilinan J."/>
            <person name="Ruiz-Duenas F.J."/>
            <person name="Barrasa J.M."/>
            <person name="Sanchez-Garcia M."/>
            <person name="Camarero S."/>
            <person name="Miyauchi S."/>
            <person name="Serrano A."/>
            <person name="Linde D."/>
            <person name="Babiker R."/>
            <person name="Drula E."/>
            <person name="Ayuso-Fernandez I."/>
            <person name="Pacheco R."/>
            <person name="Padilla G."/>
            <person name="Ferreira P."/>
            <person name="Barriuso J."/>
            <person name="Kellner H."/>
            <person name="Castanera R."/>
            <person name="Alfaro M."/>
            <person name="Ramirez L."/>
            <person name="Pisabarro A.G."/>
            <person name="Kuo A."/>
            <person name="Tritt A."/>
            <person name="Lipzen A."/>
            <person name="He G."/>
            <person name="Yan M."/>
            <person name="Ng V."/>
            <person name="Cullen D."/>
            <person name="Martin F."/>
            <person name="Rosso M.-N."/>
            <person name="Henrissat B."/>
            <person name="Hibbett D."/>
            <person name="Martinez A.T."/>
            <person name="Grigoriev I.V."/>
        </authorList>
    </citation>
    <scope>NUCLEOTIDE SEQUENCE</scope>
    <source>
        <strain evidence="1">MF-IS2</strain>
    </source>
</reference>
<protein>
    <submittedName>
        <fullName evidence="1">Uncharacterized protein</fullName>
    </submittedName>
</protein>
<proteinExistence type="predicted"/>